<dbReference type="SUPFAM" id="SSF55781">
    <property type="entry name" value="GAF domain-like"/>
    <property type="match status" value="1"/>
</dbReference>
<sequence length="251" mass="26191">MRTGPDRRCDDLRETLLALASLPDDSPALPDHLSTIVRLSASVVGPVDFASVTVPAGRGHRTQTASSDVAEAVDLAQYSEDAGPCLLALHSGETVGVPDVAGAVVWPGFRDVAWRYGILASLSIPLFAGSGVPVAALNLYSREVAAMRLLIQRVQACYEGGSTQALPRMDAGSEQLLVGLTGALLTRDLVQRALGVLMARDNVPVGLAYRRLVEEAGSEVSLIGAATPFSVSTRADAGVMMAKGPPVPRHG</sequence>
<gene>
    <name evidence="1" type="ORF">JNW91_30985</name>
</gene>
<organism evidence="1 2">
    <name type="scientific">Micromonospora parastrephiae</name>
    <dbReference type="NCBI Taxonomy" id="2806101"/>
    <lineage>
        <taxon>Bacteria</taxon>
        <taxon>Bacillati</taxon>
        <taxon>Actinomycetota</taxon>
        <taxon>Actinomycetes</taxon>
        <taxon>Micromonosporales</taxon>
        <taxon>Micromonosporaceae</taxon>
        <taxon>Micromonospora</taxon>
    </lineage>
</organism>
<dbReference type="InterPro" id="IPR029016">
    <property type="entry name" value="GAF-like_dom_sf"/>
</dbReference>
<dbReference type="EMBL" id="JAEVHM010000363">
    <property type="protein sequence ID" value="MBM0235796.1"/>
    <property type="molecule type" value="Genomic_DNA"/>
</dbReference>
<accession>A0ABS1Y2P8</accession>
<proteinExistence type="predicted"/>
<name>A0ABS1Y2P8_9ACTN</name>
<dbReference type="RefSeq" id="WP_203179003.1">
    <property type="nucleotide sequence ID" value="NZ_JAEVHM010000363.1"/>
</dbReference>
<dbReference type="Proteomes" id="UP000601027">
    <property type="component" value="Unassembled WGS sequence"/>
</dbReference>
<keyword evidence="2" id="KW-1185">Reference proteome</keyword>
<evidence type="ECO:0000313" key="2">
    <source>
        <dbReference type="Proteomes" id="UP000601027"/>
    </source>
</evidence>
<feature type="non-terminal residue" evidence="1">
    <location>
        <position position="251"/>
    </location>
</feature>
<evidence type="ECO:0000313" key="1">
    <source>
        <dbReference type="EMBL" id="MBM0235796.1"/>
    </source>
</evidence>
<dbReference type="Gene3D" id="3.30.450.40">
    <property type="match status" value="1"/>
</dbReference>
<reference evidence="1 2" key="1">
    <citation type="submission" date="2021-01" db="EMBL/GenBank/DDBJ databases">
        <title>Draft genome sequence of Micromonospora sp. strain STR1_7.</title>
        <authorList>
            <person name="Karlyshev A."/>
            <person name="Jawad R."/>
        </authorList>
    </citation>
    <scope>NUCLEOTIDE SEQUENCE [LARGE SCALE GENOMIC DNA]</scope>
    <source>
        <strain evidence="1 2">STR1-7</strain>
    </source>
</reference>
<protein>
    <submittedName>
        <fullName evidence="1">GAF and ANTAR domain-containing protein</fullName>
    </submittedName>
</protein>
<comment type="caution">
    <text evidence="1">The sequence shown here is derived from an EMBL/GenBank/DDBJ whole genome shotgun (WGS) entry which is preliminary data.</text>
</comment>